<evidence type="ECO:0000313" key="2">
    <source>
        <dbReference type="Proteomes" id="UP000009062"/>
    </source>
</evidence>
<name>H6Q6G6_PYROT</name>
<dbReference type="EMBL" id="CP003316">
    <property type="protein sequence ID" value="AFA38124.1"/>
    <property type="molecule type" value="Genomic_DNA"/>
</dbReference>
<dbReference type="STRING" id="698757.Pogu_0097"/>
<dbReference type="Proteomes" id="UP000009062">
    <property type="component" value="Chromosome"/>
</dbReference>
<dbReference type="HOGENOM" id="CLU_022410_0_0_2"/>
<dbReference type="KEGG" id="pog:Pogu_0097"/>
<organism evidence="1 2">
    <name type="scientific">Pyrobaculum oguniense (strain DSM 13380 / JCM 10595 / TE7)</name>
    <dbReference type="NCBI Taxonomy" id="698757"/>
    <lineage>
        <taxon>Archaea</taxon>
        <taxon>Thermoproteota</taxon>
        <taxon>Thermoprotei</taxon>
        <taxon>Thermoproteales</taxon>
        <taxon>Thermoproteaceae</taxon>
        <taxon>Pyrobaculum</taxon>
    </lineage>
</organism>
<dbReference type="AlphaFoldDB" id="H6Q6G6"/>
<evidence type="ECO:0000313" key="1">
    <source>
        <dbReference type="EMBL" id="AFA38124.1"/>
    </source>
</evidence>
<reference evidence="1 2" key="1">
    <citation type="journal article" date="2012" name="Stand. Genomic Sci.">
        <title>Complete genome sequence of Pyrobaculum oguniense.</title>
        <authorList>
            <person name="Bernick D.L."/>
            <person name="Karplus K."/>
            <person name="Lui L.M."/>
            <person name="Coker J.K."/>
            <person name="Murphy J.N."/>
            <person name="Chan P.P."/>
            <person name="Cozen A.E."/>
            <person name="Lowe T.M."/>
        </authorList>
    </citation>
    <scope>NUCLEOTIDE SEQUENCE [LARGE SCALE GENOMIC DNA]</scope>
    <source>
        <strain evidence="1 2">TE7</strain>
    </source>
</reference>
<sequence length="737" mass="79265">MKTHRAASLLLIALGMAAVYASLTFLNTTWWRVNASLPPVLKDFNSSLHPLARGWYVLSDVNTTYYYMKFMPGWPEQYVVGQFRARDPGWQARLVAVGRSGSGTYAISLGGRVQITNTQDAGPFVPTTAPLVWTMTATTRYSVLARAIFQQGGITAWQFVNFTAEPMSQLAKWTFSCPGVTYTYPTCTGSQTYSDSLAYSSRPAYITEYTVYSSETVTSPVQYTGSSIRTQIDARVNGYGLSSVIYNVAQRWGRIPAGGAVVSVTGTYTRNSDDARNNVAYLSIGVDTNNDSAPDLEIIAYVYDTATANGRIYSILVDQGSLVTNINSGGDPTSTPGASYGLVKVQSVTSGTTFTITVYLPALLSGYITSVAMAVVDPSGSISGSPAGDFWVGWTNLVIRTPCSNTADSVTRGRDYTSVWVAPGDYLATEVDAYGMGNPFNDYGIAAGVLSYVFNGTGASISATASYYRDPLDTRNNVVYIAVLVDENYDGAADREYVYYYYDTAGGNGVIVSPFTNQVVCTVSTAGACTPASARYVATRLGGITDFRQSLSFSILNIGGAVQKVALAVTDGRVYDSNVQDDVQVLWRITITHYSCPPPSGWLGSATYFWQTNYFLFVANGAAYTPLVSGGLTYISNFTGSGLYAVFDSSLSPIFGVYKAGSSFSALCGSFTPLGVFPAAAVVELRPLSGFGDVIVRDSDGNILARYGCRYAATPAYVGYRTQTGEYLRAYRLEVWG</sequence>
<keyword evidence="2" id="KW-1185">Reference proteome</keyword>
<accession>H6Q6G6</accession>
<protein>
    <submittedName>
        <fullName evidence="1">Uncharacterized protein</fullName>
    </submittedName>
</protein>
<gene>
    <name evidence="1" type="ordered locus">Pogu_0097</name>
</gene>
<dbReference type="eggNOG" id="arCOG07037">
    <property type="taxonomic scope" value="Archaea"/>
</dbReference>
<proteinExistence type="predicted"/>